<evidence type="ECO:0000256" key="1">
    <source>
        <dbReference type="SAM" id="MobiDB-lite"/>
    </source>
</evidence>
<feature type="compositionally biased region" description="Low complexity" evidence="1">
    <location>
        <begin position="1"/>
        <end position="23"/>
    </location>
</feature>
<feature type="region of interest" description="Disordered" evidence="1">
    <location>
        <begin position="1"/>
        <end position="31"/>
    </location>
</feature>
<reference evidence="2 3" key="1">
    <citation type="journal article" date="2015" name="Fungal Genet. Biol.">
        <title>Evolution of novel wood decay mechanisms in Agaricales revealed by the genome sequences of Fistulina hepatica and Cylindrobasidium torrendii.</title>
        <authorList>
            <person name="Floudas D."/>
            <person name="Held B.W."/>
            <person name="Riley R."/>
            <person name="Nagy L.G."/>
            <person name="Koehler G."/>
            <person name="Ransdell A.S."/>
            <person name="Younus H."/>
            <person name="Chow J."/>
            <person name="Chiniquy J."/>
            <person name="Lipzen A."/>
            <person name="Tritt A."/>
            <person name="Sun H."/>
            <person name="Haridas S."/>
            <person name="LaButti K."/>
            <person name="Ohm R.A."/>
            <person name="Kues U."/>
            <person name="Blanchette R.A."/>
            <person name="Grigoriev I.V."/>
            <person name="Minto R.E."/>
            <person name="Hibbett D.S."/>
        </authorList>
    </citation>
    <scope>NUCLEOTIDE SEQUENCE [LARGE SCALE GENOMIC DNA]</scope>
    <source>
        <strain evidence="2 3">ATCC 64428</strain>
    </source>
</reference>
<feature type="non-terminal residue" evidence="2">
    <location>
        <position position="1"/>
    </location>
</feature>
<organism evidence="2 3">
    <name type="scientific">Fistulina hepatica ATCC 64428</name>
    <dbReference type="NCBI Taxonomy" id="1128425"/>
    <lineage>
        <taxon>Eukaryota</taxon>
        <taxon>Fungi</taxon>
        <taxon>Dikarya</taxon>
        <taxon>Basidiomycota</taxon>
        <taxon>Agaricomycotina</taxon>
        <taxon>Agaricomycetes</taxon>
        <taxon>Agaricomycetidae</taxon>
        <taxon>Agaricales</taxon>
        <taxon>Fistulinaceae</taxon>
        <taxon>Fistulina</taxon>
    </lineage>
</organism>
<keyword evidence="3" id="KW-1185">Reference proteome</keyword>
<name>A0A0D7ABC9_9AGAR</name>
<evidence type="ECO:0000313" key="3">
    <source>
        <dbReference type="Proteomes" id="UP000054144"/>
    </source>
</evidence>
<dbReference type="Proteomes" id="UP000054144">
    <property type="component" value="Unassembled WGS sequence"/>
</dbReference>
<dbReference type="AlphaFoldDB" id="A0A0D7ABC9"/>
<accession>A0A0D7ABC9</accession>
<sequence>VSAPRAPRPTQTKRPPKPAAQQAADREVAASRHTAIANATQAWILGIHAEAERLGQEFELNGRYFLDQLYHGAREQIHQREAGNAYNAFYALKAKDLREEGMDIPSSGIVSLHSMYDDEYRALTAQERKELV</sequence>
<proteinExistence type="predicted"/>
<feature type="non-terminal residue" evidence="2">
    <location>
        <position position="132"/>
    </location>
</feature>
<evidence type="ECO:0000313" key="2">
    <source>
        <dbReference type="EMBL" id="KIY47960.1"/>
    </source>
</evidence>
<dbReference type="EMBL" id="KN881903">
    <property type="protein sequence ID" value="KIY47960.1"/>
    <property type="molecule type" value="Genomic_DNA"/>
</dbReference>
<gene>
    <name evidence="2" type="ORF">FISHEDRAFT_16837</name>
</gene>
<protein>
    <submittedName>
        <fullName evidence="2">Uncharacterized protein</fullName>
    </submittedName>
</protein>